<dbReference type="InParanoid" id="G4Z0L1"/>
<dbReference type="EMBL" id="JH159152">
    <property type="protein sequence ID" value="EGZ25860.1"/>
    <property type="molecule type" value="Genomic_DNA"/>
</dbReference>
<keyword evidence="2" id="KW-1185">Reference proteome</keyword>
<protein>
    <submittedName>
        <fullName evidence="1">Uncharacterized protein</fullName>
    </submittedName>
</protein>
<dbReference type="Proteomes" id="UP000002640">
    <property type="component" value="Unassembled WGS sequence"/>
</dbReference>
<organism evidence="1 2">
    <name type="scientific">Phytophthora sojae (strain P6497)</name>
    <name type="common">Soybean stem and root rot agent</name>
    <name type="synonym">Phytophthora megasperma f. sp. glycines</name>
    <dbReference type="NCBI Taxonomy" id="1094619"/>
    <lineage>
        <taxon>Eukaryota</taxon>
        <taxon>Sar</taxon>
        <taxon>Stramenopiles</taxon>
        <taxon>Oomycota</taxon>
        <taxon>Peronosporomycetes</taxon>
        <taxon>Peronosporales</taxon>
        <taxon>Peronosporaceae</taxon>
        <taxon>Phytophthora</taxon>
    </lineage>
</organism>
<dbReference type="GeneID" id="20655037"/>
<evidence type="ECO:0000313" key="1">
    <source>
        <dbReference type="EMBL" id="EGZ25860.1"/>
    </source>
</evidence>
<dbReference type="AlphaFoldDB" id="G4Z0L1"/>
<accession>G4Z0L1</accession>
<gene>
    <name evidence="1" type="ORF">PHYSODRAFT_478699</name>
</gene>
<reference evidence="1 2" key="1">
    <citation type="journal article" date="2006" name="Science">
        <title>Phytophthora genome sequences uncover evolutionary origins and mechanisms of pathogenesis.</title>
        <authorList>
            <person name="Tyler B.M."/>
            <person name="Tripathy S."/>
            <person name="Zhang X."/>
            <person name="Dehal P."/>
            <person name="Jiang R.H."/>
            <person name="Aerts A."/>
            <person name="Arredondo F.D."/>
            <person name="Baxter L."/>
            <person name="Bensasson D."/>
            <person name="Beynon J.L."/>
            <person name="Chapman J."/>
            <person name="Damasceno C.M."/>
            <person name="Dorrance A.E."/>
            <person name="Dou D."/>
            <person name="Dickerman A.W."/>
            <person name="Dubchak I.L."/>
            <person name="Garbelotto M."/>
            <person name="Gijzen M."/>
            <person name="Gordon S.G."/>
            <person name="Govers F."/>
            <person name="Grunwald N.J."/>
            <person name="Huang W."/>
            <person name="Ivors K.L."/>
            <person name="Jones R.W."/>
            <person name="Kamoun S."/>
            <person name="Krampis K."/>
            <person name="Lamour K.H."/>
            <person name="Lee M.K."/>
            <person name="McDonald W.H."/>
            <person name="Medina M."/>
            <person name="Meijer H.J."/>
            <person name="Nordberg E.K."/>
            <person name="Maclean D.J."/>
            <person name="Ospina-Giraldo M.D."/>
            <person name="Morris P.F."/>
            <person name="Phuntumart V."/>
            <person name="Putnam N.H."/>
            <person name="Rash S."/>
            <person name="Rose J.K."/>
            <person name="Sakihama Y."/>
            <person name="Salamov A.A."/>
            <person name="Savidor A."/>
            <person name="Scheuring C.F."/>
            <person name="Smith B.M."/>
            <person name="Sobral B.W."/>
            <person name="Terry A."/>
            <person name="Torto-Alalibo T.A."/>
            <person name="Win J."/>
            <person name="Xu Z."/>
            <person name="Zhang H."/>
            <person name="Grigoriev I.V."/>
            <person name="Rokhsar D.S."/>
            <person name="Boore J.L."/>
        </authorList>
    </citation>
    <scope>NUCLEOTIDE SEQUENCE [LARGE SCALE GENOMIC DNA]</scope>
    <source>
        <strain evidence="1 2">P6497</strain>
    </source>
</reference>
<dbReference type="OMA" id="GPENDAE"/>
<dbReference type="RefSeq" id="XP_009521148.1">
    <property type="nucleotide sequence ID" value="XM_009522853.1"/>
</dbReference>
<sequence length="409" mass="47271">METESIVGEADAQHQPDHAHELVFYAWRRSFEKDCHENDAQRAVYDRLLNLIADHEDTDDEALISLLLRDIGAKMHYLDPDWGFVDASNIVSRVDDCIIALQEQPKKQFLDPLSWDMPPHKAVVAVVKAVLLLFDVPLAPNINDEDMWRACWGLWIVKNIDAHSSGWEWMSHNEPIGLFTKPYALSATNLDRHRCWHHLPAYACLRDWAGACAAYLHMVEHCLPEFDGYDAVQKLVTPPKRTPKDNIWFRCETEDGIDYFYNRLYQSITLERPPDFDGAHISPKNIPSVVKEIIAEVLAADVSMRLELERRGKQKIHAHLLDQDEWVECLDTHTQTKYYYSVRHYKVSPTPPEHGVFETYRESVAYAAVLRLQAAYRRRRLQHKTQVRKAKRGTLPSFSAFASKGRTKA</sequence>
<evidence type="ECO:0000313" key="2">
    <source>
        <dbReference type="Proteomes" id="UP000002640"/>
    </source>
</evidence>
<dbReference type="KEGG" id="psoj:PHYSODRAFT_478699"/>
<name>G4Z0L1_PHYSP</name>
<proteinExistence type="predicted"/>